<sequence>MDLIELLGSMVVNQASDLFISVDSPPLIKVEGKMRPVREEPLNSDENHKLIYSILKEKDVAEFKAKRELNISLKLDRIGRFRINVFQQCGEPAMVIRYIKKKIPSIDELGLPAILRELILEERGLILLVGATGTGKSTTLASMIDYRNNNQAGHILTIEDPIEFIHKNKQSLVNQREVGVDTDSYEIALKNAMREAPDVILIGEIRDKETMKHALTYAETGHLCLATLHATNANQALERIVNFFPEDAHKIILQDLALNLNAVIAQRLCLGMEQKRVAAVEIMINTPFIQKLIEGDRVDEVKDAMARSKGRVNCTFDDALYKLVTQGKISRQEALRKADSANNLRVKFRLEDGNKPENAQHESEFIINDSAPFDHYSTFSITPLTVRAKHPDTKKKINNALIGVFTNRGLELKSKNTDLDVQYVLGLKVEEGLALEAIEGQQNNFEHFIPDAKEQAMLVINVLDNHTKKPIFRITAVREVSDYNESQQQLNAGIEELLKNLPVGQGHHAH</sequence>
<dbReference type="Pfam" id="PF13590">
    <property type="entry name" value="DUF4136"/>
    <property type="match status" value="1"/>
</dbReference>
<dbReference type="Pfam" id="PF00437">
    <property type="entry name" value="T2SSE"/>
    <property type="match status" value="1"/>
</dbReference>
<keyword evidence="4" id="KW-1185">Reference proteome</keyword>
<dbReference type="SUPFAM" id="SSF52540">
    <property type="entry name" value="P-loop containing nucleoside triphosphate hydrolases"/>
    <property type="match status" value="1"/>
</dbReference>
<evidence type="ECO:0000313" key="4">
    <source>
        <dbReference type="Proteomes" id="UP000315439"/>
    </source>
</evidence>
<comment type="similarity">
    <text evidence="1">Belongs to the GSP E family.</text>
</comment>
<dbReference type="Gene3D" id="3.40.50.300">
    <property type="entry name" value="P-loop containing nucleotide triphosphate hydrolases"/>
    <property type="match status" value="1"/>
</dbReference>
<dbReference type="CDD" id="cd01131">
    <property type="entry name" value="PilT"/>
    <property type="match status" value="1"/>
</dbReference>
<dbReference type="GO" id="GO:0005524">
    <property type="term" value="F:ATP binding"/>
    <property type="evidence" value="ECO:0007669"/>
    <property type="project" value="InterPro"/>
</dbReference>
<evidence type="ECO:0000256" key="1">
    <source>
        <dbReference type="ARBA" id="ARBA00006611"/>
    </source>
</evidence>
<dbReference type="InterPro" id="IPR027417">
    <property type="entry name" value="P-loop_NTPase"/>
</dbReference>
<protein>
    <submittedName>
        <fullName evidence="3">PilT/PilU family type 4a pilus ATPase</fullName>
    </submittedName>
</protein>
<gene>
    <name evidence="3" type="ORF">FLL46_02975</name>
</gene>
<accession>A0A545UK53</accession>
<reference evidence="3 4" key="1">
    <citation type="submission" date="2019-07" db="EMBL/GenBank/DDBJ databases">
        <title>Draft genome for Aliikangiella sp. M105.</title>
        <authorList>
            <person name="Wang G."/>
        </authorList>
    </citation>
    <scope>NUCLEOTIDE SEQUENCE [LARGE SCALE GENOMIC DNA]</scope>
    <source>
        <strain evidence="3 4">M105</strain>
    </source>
</reference>
<evidence type="ECO:0000259" key="2">
    <source>
        <dbReference type="PROSITE" id="PS00662"/>
    </source>
</evidence>
<organism evidence="3 4">
    <name type="scientific">Aliikangiella coralliicola</name>
    <dbReference type="NCBI Taxonomy" id="2592383"/>
    <lineage>
        <taxon>Bacteria</taxon>
        <taxon>Pseudomonadati</taxon>
        <taxon>Pseudomonadota</taxon>
        <taxon>Gammaproteobacteria</taxon>
        <taxon>Oceanospirillales</taxon>
        <taxon>Pleioneaceae</taxon>
        <taxon>Aliikangiella</taxon>
    </lineage>
</organism>
<name>A0A545UK53_9GAMM</name>
<dbReference type="InterPro" id="IPR025411">
    <property type="entry name" value="DUF4136"/>
</dbReference>
<dbReference type="InterPro" id="IPR001482">
    <property type="entry name" value="T2SS/T4SS_dom"/>
</dbReference>
<dbReference type="NCBIfam" id="TIGR01420">
    <property type="entry name" value="pilT_fam"/>
    <property type="match status" value="1"/>
</dbReference>
<comment type="caution">
    <text evidence="3">The sequence shown here is derived from an EMBL/GenBank/DDBJ whole genome shotgun (WGS) entry which is preliminary data.</text>
</comment>
<proteinExistence type="inferred from homology"/>
<dbReference type="InterPro" id="IPR050921">
    <property type="entry name" value="T4SS_GSP_E_ATPase"/>
</dbReference>
<feature type="domain" description="Bacterial type II secretion system protein E" evidence="2">
    <location>
        <begin position="193"/>
        <end position="207"/>
    </location>
</feature>
<dbReference type="Gene3D" id="3.30.160.670">
    <property type="match status" value="1"/>
</dbReference>
<dbReference type="AlphaFoldDB" id="A0A545UK53"/>
<dbReference type="EMBL" id="VIKS01000001">
    <property type="protein sequence ID" value="TQV89852.1"/>
    <property type="molecule type" value="Genomic_DNA"/>
</dbReference>
<dbReference type="GO" id="GO:0016887">
    <property type="term" value="F:ATP hydrolysis activity"/>
    <property type="evidence" value="ECO:0007669"/>
    <property type="project" value="InterPro"/>
</dbReference>
<dbReference type="InterPro" id="IPR006321">
    <property type="entry name" value="PilT/PilU"/>
</dbReference>
<dbReference type="PANTHER" id="PTHR30486:SF12">
    <property type="entry name" value="TYPE IV PILUS ATPASE PILU"/>
    <property type="match status" value="1"/>
</dbReference>
<dbReference type="Gene3D" id="3.30.450.90">
    <property type="match status" value="1"/>
</dbReference>
<evidence type="ECO:0000313" key="3">
    <source>
        <dbReference type="EMBL" id="TQV89852.1"/>
    </source>
</evidence>
<dbReference type="OrthoDB" id="5790493at2"/>
<dbReference type="Proteomes" id="UP000315439">
    <property type="component" value="Unassembled WGS sequence"/>
</dbReference>
<dbReference type="PROSITE" id="PS00662">
    <property type="entry name" value="T2SP_E"/>
    <property type="match status" value="1"/>
</dbReference>
<dbReference type="RefSeq" id="WP_142891916.1">
    <property type="nucleotide sequence ID" value="NZ_ML660160.1"/>
</dbReference>
<dbReference type="PANTHER" id="PTHR30486">
    <property type="entry name" value="TWITCHING MOTILITY PROTEIN PILT"/>
    <property type="match status" value="1"/>
</dbReference>